<accession>A0A9Q2P341</accession>
<evidence type="ECO:0000256" key="6">
    <source>
        <dbReference type="ARBA" id="ARBA00023316"/>
    </source>
</evidence>
<dbReference type="EMBL" id="JAFBXE010000005">
    <property type="protein sequence ID" value="MBM2412538.1"/>
    <property type="molecule type" value="Genomic_DNA"/>
</dbReference>
<name>A0A9Q2P341_9RHOB</name>
<sequence length="168" mass="19445">MTRHDMVLTRQGLRFMGRLWPCTIGKGGVLANKREGDGGTPVGMHRIVGLLYRPDRMARPTDWAVPIRPGDLWSDDPTHEDYNLMVRAPYPHSHETLRRADPLYDLVLLTDWNWPRAEKGRGSAIFLHRWRRPGYPTEGCVAFRPDHLRRIARLIRYDTRLVVPASLT</sequence>
<evidence type="ECO:0000256" key="1">
    <source>
        <dbReference type="ARBA" id="ARBA00004752"/>
    </source>
</evidence>
<organism evidence="9 11">
    <name type="scientific">Marivita cryptomonadis</name>
    <dbReference type="NCBI Taxonomy" id="505252"/>
    <lineage>
        <taxon>Bacteria</taxon>
        <taxon>Pseudomonadati</taxon>
        <taxon>Pseudomonadota</taxon>
        <taxon>Alphaproteobacteria</taxon>
        <taxon>Rhodobacterales</taxon>
        <taxon>Roseobacteraceae</taxon>
        <taxon>Marivita</taxon>
    </lineage>
</organism>
<evidence type="ECO:0000313" key="9">
    <source>
        <dbReference type="EMBL" id="MBM2412538.1"/>
    </source>
</evidence>
<dbReference type="GO" id="GO:0004180">
    <property type="term" value="F:carboxypeptidase activity"/>
    <property type="evidence" value="ECO:0007669"/>
    <property type="project" value="UniProtKB-ARBA"/>
</dbReference>
<dbReference type="PROSITE" id="PS52029">
    <property type="entry name" value="LD_TPASE"/>
    <property type="match status" value="1"/>
</dbReference>
<protein>
    <submittedName>
        <fullName evidence="9">L,D-transpeptidase family protein</fullName>
    </submittedName>
</protein>
<dbReference type="SUPFAM" id="SSF141523">
    <property type="entry name" value="L,D-transpeptidase catalytic domain-like"/>
    <property type="match status" value="1"/>
</dbReference>
<dbReference type="GeneID" id="62639567"/>
<gene>
    <name evidence="9" type="ORF">JQX41_09520</name>
    <name evidence="10" type="ORF">JQX48_09615</name>
</gene>
<keyword evidence="3" id="KW-0808">Transferase</keyword>
<feature type="active site" description="Proton donor/acceptor" evidence="7">
    <location>
        <position position="128"/>
    </location>
</feature>
<dbReference type="PANTHER" id="PTHR38589">
    <property type="entry name" value="BLR0621 PROTEIN"/>
    <property type="match status" value="1"/>
</dbReference>
<feature type="domain" description="L,D-TPase catalytic" evidence="8">
    <location>
        <begin position="1"/>
        <end position="164"/>
    </location>
</feature>
<feature type="active site" description="Nucleophile" evidence="7">
    <location>
        <position position="140"/>
    </location>
</feature>
<dbReference type="GO" id="GO:0008360">
    <property type="term" value="P:regulation of cell shape"/>
    <property type="evidence" value="ECO:0007669"/>
    <property type="project" value="UniProtKB-UniRule"/>
</dbReference>
<evidence type="ECO:0000313" key="10">
    <source>
        <dbReference type="EMBL" id="MBM2417225.1"/>
    </source>
</evidence>
<proteinExistence type="inferred from homology"/>
<keyword evidence="5 7" id="KW-0573">Peptidoglycan synthesis</keyword>
<reference evidence="9 12" key="1">
    <citation type="submission" date="2021-01" db="EMBL/GenBank/DDBJ databases">
        <title>Diatom-associated Roseobacters Show Island Model of Population Structure.</title>
        <authorList>
            <person name="Qu L."/>
            <person name="Feng X."/>
            <person name="Chen Y."/>
            <person name="Li L."/>
            <person name="Wang X."/>
            <person name="Hu Z."/>
            <person name="Wang H."/>
            <person name="Luo H."/>
        </authorList>
    </citation>
    <scope>NUCLEOTIDE SEQUENCE</scope>
    <source>
        <strain evidence="10 12">CC28-63</strain>
        <strain evidence="9">CC28-69</strain>
    </source>
</reference>
<dbReference type="GO" id="GO:0016740">
    <property type="term" value="F:transferase activity"/>
    <property type="evidence" value="ECO:0007669"/>
    <property type="project" value="UniProtKB-KW"/>
</dbReference>
<dbReference type="Proteomes" id="UP000755667">
    <property type="component" value="Unassembled WGS sequence"/>
</dbReference>
<evidence type="ECO:0000259" key="8">
    <source>
        <dbReference type="PROSITE" id="PS52029"/>
    </source>
</evidence>
<dbReference type="AlphaFoldDB" id="A0A9Q2P341"/>
<dbReference type="PANTHER" id="PTHR38589:SF1">
    <property type="entry name" value="BLR0621 PROTEIN"/>
    <property type="match status" value="1"/>
</dbReference>
<dbReference type="GO" id="GO:0071555">
    <property type="term" value="P:cell wall organization"/>
    <property type="evidence" value="ECO:0007669"/>
    <property type="project" value="UniProtKB-UniRule"/>
</dbReference>
<evidence type="ECO:0000256" key="3">
    <source>
        <dbReference type="ARBA" id="ARBA00022679"/>
    </source>
</evidence>
<dbReference type="GO" id="GO:0009252">
    <property type="term" value="P:peptidoglycan biosynthetic process"/>
    <property type="evidence" value="ECO:0007669"/>
    <property type="project" value="UniProtKB-KW"/>
</dbReference>
<keyword evidence="4 7" id="KW-0133">Cell shape</keyword>
<keyword evidence="6 7" id="KW-0961">Cell wall biogenesis/degradation</keyword>
<dbReference type="InterPro" id="IPR038063">
    <property type="entry name" value="Transpep_catalytic_dom"/>
</dbReference>
<evidence type="ECO:0000256" key="2">
    <source>
        <dbReference type="ARBA" id="ARBA00005992"/>
    </source>
</evidence>
<evidence type="ECO:0000256" key="4">
    <source>
        <dbReference type="ARBA" id="ARBA00022960"/>
    </source>
</evidence>
<dbReference type="Proteomes" id="UP000809440">
    <property type="component" value="Unassembled WGS sequence"/>
</dbReference>
<dbReference type="Pfam" id="PF03734">
    <property type="entry name" value="YkuD"/>
    <property type="match status" value="1"/>
</dbReference>
<evidence type="ECO:0000313" key="12">
    <source>
        <dbReference type="Proteomes" id="UP000809440"/>
    </source>
</evidence>
<dbReference type="EMBL" id="JAFBXF010000005">
    <property type="protein sequence ID" value="MBM2417225.1"/>
    <property type="molecule type" value="Genomic_DNA"/>
</dbReference>
<dbReference type="RefSeq" id="WP_085627858.1">
    <property type="nucleotide sequence ID" value="NZ_JAFBWU010000005.1"/>
</dbReference>
<evidence type="ECO:0000313" key="11">
    <source>
        <dbReference type="Proteomes" id="UP000755667"/>
    </source>
</evidence>
<dbReference type="InterPro" id="IPR005490">
    <property type="entry name" value="LD_TPept_cat_dom"/>
</dbReference>
<comment type="similarity">
    <text evidence="2">Belongs to the YkuD family.</text>
</comment>
<comment type="pathway">
    <text evidence="1 7">Cell wall biogenesis; peptidoglycan biosynthesis.</text>
</comment>
<dbReference type="OrthoDB" id="9804204at2"/>
<evidence type="ECO:0000256" key="7">
    <source>
        <dbReference type="PROSITE-ProRule" id="PRU01373"/>
    </source>
</evidence>
<keyword evidence="12" id="KW-1185">Reference proteome</keyword>
<comment type="caution">
    <text evidence="9">The sequence shown here is derived from an EMBL/GenBank/DDBJ whole genome shotgun (WGS) entry which is preliminary data.</text>
</comment>
<evidence type="ECO:0000256" key="5">
    <source>
        <dbReference type="ARBA" id="ARBA00022984"/>
    </source>
</evidence>